<evidence type="ECO:0008006" key="4">
    <source>
        <dbReference type="Google" id="ProtNLM"/>
    </source>
</evidence>
<keyword evidence="3" id="KW-1185">Reference proteome</keyword>
<organism evidence="2 3">
    <name type="scientific">Armillaria ostoyae</name>
    <name type="common">Armillaria root rot fungus</name>
    <dbReference type="NCBI Taxonomy" id="47428"/>
    <lineage>
        <taxon>Eukaryota</taxon>
        <taxon>Fungi</taxon>
        <taxon>Dikarya</taxon>
        <taxon>Basidiomycota</taxon>
        <taxon>Agaricomycotina</taxon>
        <taxon>Agaricomycetes</taxon>
        <taxon>Agaricomycetidae</taxon>
        <taxon>Agaricales</taxon>
        <taxon>Marasmiineae</taxon>
        <taxon>Physalacriaceae</taxon>
        <taxon>Armillaria</taxon>
    </lineage>
</organism>
<feature type="compositionally biased region" description="Polar residues" evidence="1">
    <location>
        <begin position="1"/>
        <end position="22"/>
    </location>
</feature>
<feature type="region of interest" description="Disordered" evidence="1">
    <location>
        <begin position="1"/>
        <end position="48"/>
    </location>
</feature>
<feature type="compositionally biased region" description="Low complexity" evidence="1">
    <location>
        <begin position="112"/>
        <end position="123"/>
    </location>
</feature>
<feature type="region of interest" description="Disordered" evidence="1">
    <location>
        <begin position="104"/>
        <end position="150"/>
    </location>
</feature>
<dbReference type="EMBL" id="FUEG01000004">
    <property type="protein sequence ID" value="SJL03632.1"/>
    <property type="molecule type" value="Genomic_DNA"/>
</dbReference>
<sequence length="577" mass="64988">MSQQLMEHPGQQPTSSHSSHLNLQDYPPLPMSKMLGKKEDTSSMQSTKKSLRFQISFFQKKGSETSLPLDPPSLTSPAPSSLSKNLESLSSSIQTLQPLMTTMRPIPPPTPSTSSGSATTTWPHAPQTDYPVPDTGPQTLATSQKPPGVPPSPLNPLPTYDKLLQQVVNLQQEKSLHDSLRATTRLSELSPVTEPLPSSIAMQHAQDWRWKQALSTGHGNKPTTPKPTPSMRPKLKPTISILSGTSQSGLNDTDSIARTNSSRDSLESLSLHGWSSKLALAQEMMTPEEWEHKYMNIWHSRRATIPTEVTWMHSEAGQAWKQADSAEQEDIISYSADSLPISPDSPKTHSPELHQSPPTSQDADIGQHHLRSTNKPKTCILAEAGYKPDQEEQMLVDPGAKPLDRYANLVAWNMERWSLPGAFDKFDPEQDPPNPVGQMGEDAPWIRCKPNLIRKSLPFLGEADDIDGFIMDCQMYFQVHSTYMWLDPYRVAFVSSYFEGRAKDWWTLQLAELYSRNRGKYWFPFWYAFKQAIEEKFKDPGIEDKQKVAMYALRMTGSMTTMEYFQELEKFAKKARL</sequence>
<dbReference type="AlphaFoldDB" id="A0A284R4J9"/>
<proteinExistence type="predicted"/>
<reference evidence="3" key="1">
    <citation type="journal article" date="2017" name="Nat. Ecol. Evol.">
        <title>Genome expansion and lineage-specific genetic innovations in the forest pathogenic fungi Armillaria.</title>
        <authorList>
            <person name="Sipos G."/>
            <person name="Prasanna A.N."/>
            <person name="Walter M.C."/>
            <person name="O'Connor E."/>
            <person name="Balint B."/>
            <person name="Krizsan K."/>
            <person name="Kiss B."/>
            <person name="Hess J."/>
            <person name="Varga T."/>
            <person name="Slot J."/>
            <person name="Riley R."/>
            <person name="Boka B."/>
            <person name="Rigling D."/>
            <person name="Barry K."/>
            <person name="Lee J."/>
            <person name="Mihaltcheva S."/>
            <person name="LaButti K."/>
            <person name="Lipzen A."/>
            <person name="Waldron R."/>
            <person name="Moloney N.M."/>
            <person name="Sperisen C."/>
            <person name="Kredics L."/>
            <person name="Vagvoelgyi C."/>
            <person name="Patrignani A."/>
            <person name="Fitzpatrick D."/>
            <person name="Nagy I."/>
            <person name="Doyle S."/>
            <person name="Anderson J.B."/>
            <person name="Grigoriev I.V."/>
            <person name="Gueldener U."/>
            <person name="Muensterkoetter M."/>
            <person name="Nagy L.G."/>
        </authorList>
    </citation>
    <scope>NUCLEOTIDE SEQUENCE [LARGE SCALE GENOMIC DNA]</scope>
    <source>
        <strain evidence="3">C18/9</strain>
    </source>
</reference>
<protein>
    <recommendedName>
        <fullName evidence="4">Retrotransposon gag domain-containing protein</fullName>
    </recommendedName>
</protein>
<feature type="region of interest" description="Disordered" evidence="1">
    <location>
        <begin position="62"/>
        <end position="89"/>
    </location>
</feature>
<feature type="compositionally biased region" description="Low complexity" evidence="1">
    <location>
        <begin position="64"/>
        <end position="89"/>
    </location>
</feature>
<evidence type="ECO:0000256" key="1">
    <source>
        <dbReference type="SAM" id="MobiDB-lite"/>
    </source>
</evidence>
<feature type="region of interest" description="Disordered" evidence="1">
    <location>
        <begin position="337"/>
        <end position="374"/>
    </location>
</feature>
<dbReference type="Proteomes" id="UP000219338">
    <property type="component" value="Unassembled WGS sequence"/>
</dbReference>
<evidence type="ECO:0000313" key="2">
    <source>
        <dbReference type="EMBL" id="SJL03632.1"/>
    </source>
</evidence>
<feature type="compositionally biased region" description="Polar residues" evidence="1">
    <location>
        <begin position="136"/>
        <end position="145"/>
    </location>
</feature>
<name>A0A284R4J9_ARMOS</name>
<evidence type="ECO:0000313" key="3">
    <source>
        <dbReference type="Proteomes" id="UP000219338"/>
    </source>
</evidence>
<dbReference type="STRING" id="47428.A0A284R4J9"/>
<dbReference type="OrthoDB" id="9445845at2759"/>
<accession>A0A284R4J9</accession>
<gene>
    <name evidence="2" type="ORF">ARMOST_06989</name>
</gene>